<name>A0A5B6UW67_9ROSI</name>
<dbReference type="OrthoDB" id="990063at2759"/>
<dbReference type="EMBL" id="SMMG02000009">
    <property type="protein sequence ID" value="KAA3461673.1"/>
    <property type="molecule type" value="Genomic_DNA"/>
</dbReference>
<evidence type="ECO:0000313" key="1">
    <source>
        <dbReference type="EMBL" id="KAA3461673.1"/>
    </source>
</evidence>
<dbReference type="PANTHER" id="PTHR46890:SF48">
    <property type="entry name" value="RNA-DIRECTED DNA POLYMERASE"/>
    <property type="match status" value="1"/>
</dbReference>
<protein>
    <submittedName>
        <fullName evidence="1">Reverse transcriptase</fullName>
    </submittedName>
</protein>
<keyword evidence="1" id="KW-0808">Transferase</keyword>
<gene>
    <name evidence="1" type="ORF">EPI10_028226</name>
</gene>
<dbReference type="GO" id="GO:0003964">
    <property type="term" value="F:RNA-directed DNA polymerase activity"/>
    <property type="evidence" value="ECO:0007669"/>
    <property type="project" value="UniProtKB-KW"/>
</dbReference>
<accession>A0A5B6UW67</accession>
<keyword evidence="2" id="KW-1185">Reference proteome</keyword>
<reference evidence="2" key="1">
    <citation type="journal article" date="2019" name="Plant Biotechnol. J.">
        <title>Genome sequencing of the Australian wild diploid species Gossypium australe highlights disease resistance and delayed gland morphogenesis.</title>
        <authorList>
            <person name="Cai Y."/>
            <person name="Cai X."/>
            <person name="Wang Q."/>
            <person name="Wang P."/>
            <person name="Zhang Y."/>
            <person name="Cai C."/>
            <person name="Xu Y."/>
            <person name="Wang K."/>
            <person name="Zhou Z."/>
            <person name="Wang C."/>
            <person name="Geng S."/>
            <person name="Li B."/>
            <person name="Dong Q."/>
            <person name="Hou Y."/>
            <person name="Wang H."/>
            <person name="Ai P."/>
            <person name="Liu Z."/>
            <person name="Yi F."/>
            <person name="Sun M."/>
            <person name="An G."/>
            <person name="Cheng J."/>
            <person name="Zhang Y."/>
            <person name="Shi Q."/>
            <person name="Xie Y."/>
            <person name="Shi X."/>
            <person name="Chang Y."/>
            <person name="Huang F."/>
            <person name="Chen Y."/>
            <person name="Hong S."/>
            <person name="Mi L."/>
            <person name="Sun Q."/>
            <person name="Zhang L."/>
            <person name="Zhou B."/>
            <person name="Peng R."/>
            <person name="Zhang X."/>
            <person name="Liu F."/>
        </authorList>
    </citation>
    <scope>NUCLEOTIDE SEQUENCE [LARGE SCALE GENOMIC DNA]</scope>
    <source>
        <strain evidence="2">cv. PA1801</strain>
    </source>
</reference>
<keyword evidence="1" id="KW-0548">Nucleotidyltransferase</keyword>
<dbReference type="InterPro" id="IPR052343">
    <property type="entry name" value="Retrotransposon-Effector_Assoc"/>
</dbReference>
<comment type="caution">
    <text evidence="1">The sequence shown here is derived from an EMBL/GenBank/DDBJ whole genome shotgun (WGS) entry which is preliminary data.</text>
</comment>
<dbReference type="AlphaFoldDB" id="A0A5B6UW67"/>
<sequence length="114" mass="12847">MVDMDSLLLTTSDEEIRREVFSMALLKAPSADGFHVKGAPLDPKMNKTLLVLLAKVQGLKRITQFMSISLCTVVYKIVTKMIVNRQKPLMVKLKKSNQARFVSERNINDNIIVA</sequence>
<proteinExistence type="predicted"/>
<evidence type="ECO:0000313" key="2">
    <source>
        <dbReference type="Proteomes" id="UP000325315"/>
    </source>
</evidence>
<organism evidence="1 2">
    <name type="scientific">Gossypium australe</name>
    <dbReference type="NCBI Taxonomy" id="47621"/>
    <lineage>
        <taxon>Eukaryota</taxon>
        <taxon>Viridiplantae</taxon>
        <taxon>Streptophyta</taxon>
        <taxon>Embryophyta</taxon>
        <taxon>Tracheophyta</taxon>
        <taxon>Spermatophyta</taxon>
        <taxon>Magnoliopsida</taxon>
        <taxon>eudicotyledons</taxon>
        <taxon>Gunneridae</taxon>
        <taxon>Pentapetalae</taxon>
        <taxon>rosids</taxon>
        <taxon>malvids</taxon>
        <taxon>Malvales</taxon>
        <taxon>Malvaceae</taxon>
        <taxon>Malvoideae</taxon>
        <taxon>Gossypium</taxon>
    </lineage>
</organism>
<dbReference type="Proteomes" id="UP000325315">
    <property type="component" value="Unassembled WGS sequence"/>
</dbReference>
<keyword evidence="1" id="KW-0695">RNA-directed DNA polymerase</keyword>
<dbReference type="PANTHER" id="PTHR46890">
    <property type="entry name" value="NON-LTR RETROLELEMENT REVERSE TRANSCRIPTASE-LIKE PROTEIN-RELATED"/>
    <property type="match status" value="1"/>
</dbReference>